<keyword evidence="1" id="KW-0175">Coiled coil</keyword>
<name>A0A9P4NWN9_9PEZI</name>
<comment type="caution">
    <text evidence="3">The sequence shown here is derived from an EMBL/GenBank/DDBJ whole genome shotgun (WGS) entry which is preliminary data.</text>
</comment>
<accession>A0A9P4NWN9</accession>
<feature type="coiled-coil region" evidence="1">
    <location>
        <begin position="62"/>
        <end position="130"/>
    </location>
</feature>
<feature type="region of interest" description="Disordered" evidence="2">
    <location>
        <begin position="1"/>
        <end position="25"/>
    </location>
</feature>
<evidence type="ECO:0000313" key="4">
    <source>
        <dbReference type="Proteomes" id="UP000800235"/>
    </source>
</evidence>
<feature type="region of interest" description="Disordered" evidence="2">
    <location>
        <begin position="336"/>
        <end position="360"/>
    </location>
</feature>
<dbReference type="AlphaFoldDB" id="A0A9P4NWN9"/>
<keyword evidence="4" id="KW-1185">Reference proteome</keyword>
<feature type="compositionally biased region" description="Basic and acidic residues" evidence="2">
    <location>
        <begin position="220"/>
        <end position="233"/>
    </location>
</feature>
<feature type="compositionally biased region" description="Low complexity" evidence="2">
    <location>
        <begin position="291"/>
        <end position="302"/>
    </location>
</feature>
<proteinExistence type="predicted"/>
<dbReference type="Proteomes" id="UP000800235">
    <property type="component" value="Unassembled WGS sequence"/>
</dbReference>
<evidence type="ECO:0000256" key="2">
    <source>
        <dbReference type="SAM" id="MobiDB-lite"/>
    </source>
</evidence>
<protein>
    <submittedName>
        <fullName evidence="3">Uncharacterized protein</fullName>
    </submittedName>
</protein>
<dbReference type="EMBL" id="MU007024">
    <property type="protein sequence ID" value="KAF2432678.1"/>
    <property type="molecule type" value="Genomic_DNA"/>
</dbReference>
<evidence type="ECO:0000256" key="1">
    <source>
        <dbReference type="SAM" id="Coils"/>
    </source>
</evidence>
<feature type="region of interest" description="Disordered" evidence="2">
    <location>
        <begin position="220"/>
        <end position="324"/>
    </location>
</feature>
<feature type="compositionally biased region" description="Pro residues" evidence="2">
    <location>
        <begin position="14"/>
        <end position="25"/>
    </location>
</feature>
<evidence type="ECO:0000313" key="3">
    <source>
        <dbReference type="EMBL" id="KAF2432678.1"/>
    </source>
</evidence>
<reference evidence="3" key="1">
    <citation type="journal article" date="2020" name="Stud. Mycol.">
        <title>101 Dothideomycetes genomes: a test case for predicting lifestyles and emergence of pathogens.</title>
        <authorList>
            <person name="Haridas S."/>
            <person name="Albert R."/>
            <person name="Binder M."/>
            <person name="Bloem J."/>
            <person name="Labutti K."/>
            <person name="Salamov A."/>
            <person name="Andreopoulos B."/>
            <person name="Baker S."/>
            <person name="Barry K."/>
            <person name="Bills G."/>
            <person name="Bluhm B."/>
            <person name="Cannon C."/>
            <person name="Castanera R."/>
            <person name="Culley D."/>
            <person name="Daum C."/>
            <person name="Ezra D."/>
            <person name="Gonzalez J."/>
            <person name="Henrissat B."/>
            <person name="Kuo A."/>
            <person name="Liang C."/>
            <person name="Lipzen A."/>
            <person name="Lutzoni F."/>
            <person name="Magnuson J."/>
            <person name="Mondo S."/>
            <person name="Nolan M."/>
            <person name="Ohm R."/>
            <person name="Pangilinan J."/>
            <person name="Park H.-J."/>
            <person name="Ramirez L."/>
            <person name="Alfaro M."/>
            <person name="Sun H."/>
            <person name="Tritt A."/>
            <person name="Yoshinaga Y."/>
            <person name="Zwiers L.-H."/>
            <person name="Turgeon B."/>
            <person name="Goodwin S."/>
            <person name="Spatafora J."/>
            <person name="Crous P."/>
            <person name="Grigoriev I."/>
        </authorList>
    </citation>
    <scope>NUCLEOTIDE SEQUENCE</scope>
    <source>
        <strain evidence="3">CBS 130266</strain>
    </source>
</reference>
<organism evidence="3 4">
    <name type="scientific">Tothia fuscella</name>
    <dbReference type="NCBI Taxonomy" id="1048955"/>
    <lineage>
        <taxon>Eukaryota</taxon>
        <taxon>Fungi</taxon>
        <taxon>Dikarya</taxon>
        <taxon>Ascomycota</taxon>
        <taxon>Pezizomycotina</taxon>
        <taxon>Dothideomycetes</taxon>
        <taxon>Pleosporomycetidae</taxon>
        <taxon>Venturiales</taxon>
        <taxon>Cylindrosympodiaceae</taxon>
        <taxon>Tothia</taxon>
    </lineage>
</organism>
<sequence>MPGNPPGYRYQPVHPLPDQDPLPRFPLAPPPGLLNVQPYLHPEIYQGHEPRINDPLARHQRIAELNARLAVLGEQQRQMQQRQIQQQEMHLADGRARNIVQMDNQLREMRERLNQRVQRQREVMDQMDNIRNGPNAAHVNLQQLQGIDPVRPNRLAPIPVPGMPGREQLLDQMAALEPALPEREQVDFLDWMQQMRAGTRPGAPPGFPPDNHVANQAAELDRQRRTAEMERRVRSAYHRTGRSARQDRERERQAQQVPQPRQRDQNLTHQNLRRHDLLPDDAAPGPEFVARRAPVAPQFPRAFPAPVPPQAPAPPPAPRPIPQNVMPAVGVQQILEPAVPRRNRDNRPVIIEISSDEEDG</sequence>
<feature type="compositionally biased region" description="Pro residues" evidence="2">
    <location>
        <begin position="303"/>
        <end position="321"/>
    </location>
</feature>
<feature type="compositionally biased region" description="Basic and acidic residues" evidence="2">
    <location>
        <begin position="244"/>
        <end position="253"/>
    </location>
</feature>
<gene>
    <name evidence="3" type="ORF">EJ08DRAFT_108492</name>
</gene>